<dbReference type="Proteomes" id="UP001461498">
    <property type="component" value="Unassembled WGS sequence"/>
</dbReference>
<gene>
    <name evidence="11" type="ORF">O3M35_001285</name>
</gene>
<keyword evidence="7" id="KW-1133">Transmembrane helix</keyword>
<comment type="pathway">
    <text evidence="2">Energy metabolism; oxidative phosphorylation.</text>
</comment>
<keyword evidence="4" id="KW-0812">Transmembrane</keyword>
<comment type="subcellular location">
    <subcellularLocation>
        <location evidence="1">Mitochondrion inner membrane</location>
        <topology evidence="1">Single-pass membrane protein</topology>
    </subcellularLocation>
</comment>
<dbReference type="GO" id="GO:0006123">
    <property type="term" value="P:mitochondrial electron transport, cytochrome c to oxygen"/>
    <property type="evidence" value="ECO:0007669"/>
    <property type="project" value="TreeGrafter"/>
</dbReference>
<keyword evidence="8" id="KW-0496">Mitochondrion</keyword>
<keyword evidence="6" id="KW-0809">Transit peptide</keyword>
<dbReference type="EMBL" id="JAPXFL010000001">
    <property type="protein sequence ID" value="KAK9512989.1"/>
    <property type="molecule type" value="Genomic_DNA"/>
</dbReference>
<comment type="caution">
    <text evidence="11">The sequence shown here is derived from an EMBL/GenBank/DDBJ whole genome shotgun (WGS) entry which is preliminary data.</text>
</comment>
<dbReference type="CDD" id="cd00925">
    <property type="entry name" value="Cyt_c_Oxidase_VIa"/>
    <property type="match status" value="1"/>
</dbReference>
<dbReference type="FunFam" id="4.10.95.10:FF:000001">
    <property type="entry name" value="Cytochrome c oxidase subunit 6A, mitochondrial"/>
    <property type="match status" value="1"/>
</dbReference>
<evidence type="ECO:0000256" key="2">
    <source>
        <dbReference type="ARBA" id="ARBA00004673"/>
    </source>
</evidence>
<keyword evidence="9" id="KW-0472">Membrane</keyword>
<evidence type="ECO:0000256" key="7">
    <source>
        <dbReference type="ARBA" id="ARBA00022989"/>
    </source>
</evidence>
<dbReference type="GO" id="GO:0030234">
    <property type="term" value="F:enzyme regulator activity"/>
    <property type="evidence" value="ECO:0007669"/>
    <property type="project" value="TreeGrafter"/>
</dbReference>
<evidence type="ECO:0000256" key="4">
    <source>
        <dbReference type="ARBA" id="ARBA00022692"/>
    </source>
</evidence>
<evidence type="ECO:0000313" key="12">
    <source>
        <dbReference type="Proteomes" id="UP001461498"/>
    </source>
</evidence>
<dbReference type="InterPro" id="IPR036418">
    <property type="entry name" value="Cyt_c_oxidase_su6a_sf"/>
</dbReference>
<evidence type="ECO:0000256" key="8">
    <source>
        <dbReference type="ARBA" id="ARBA00023128"/>
    </source>
</evidence>
<dbReference type="PIRSF" id="PIRSF000277">
    <property type="entry name" value="COX6A1"/>
    <property type="match status" value="1"/>
</dbReference>
<reference evidence="11 12" key="1">
    <citation type="submission" date="2022-12" db="EMBL/GenBank/DDBJ databases">
        <title>Chromosome-level genome assembly of true bugs.</title>
        <authorList>
            <person name="Ma L."/>
            <person name="Li H."/>
        </authorList>
    </citation>
    <scope>NUCLEOTIDE SEQUENCE [LARGE SCALE GENOMIC DNA]</scope>
    <source>
        <strain evidence="11">Lab_2022b</strain>
    </source>
</reference>
<dbReference type="Gene3D" id="4.10.95.10">
    <property type="entry name" value="Cytochrome c oxidase, subunit VIa"/>
    <property type="match status" value="1"/>
</dbReference>
<dbReference type="InterPro" id="IPR001349">
    <property type="entry name" value="Cyt_c_oxidase_su6a"/>
</dbReference>
<evidence type="ECO:0000256" key="10">
    <source>
        <dbReference type="RuleBase" id="RU004396"/>
    </source>
</evidence>
<evidence type="ECO:0000256" key="6">
    <source>
        <dbReference type="ARBA" id="ARBA00022946"/>
    </source>
</evidence>
<dbReference type="SUPFAM" id="SSF81411">
    <property type="entry name" value="Mitochondrial cytochrome c oxidase subunit VIa"/>
    <property type="match status" value="1"/>
</dbReference>
<evidence type="ECO:0000256" key="1">
    <source>
        <dbReference type="ARBA" id="ARBA00004434"/>
    </source>
</evidence>
<evidence type="ECO:0000256" key="3">
    <source>
        <dbReference type="ARBA" id="ARBA00005553"/>
    </source>
</evidence>
<protein>
    <recommendedName>
        <fullName evidence="13">Cytochrome c oxidase polypeptide VIa</fullName>
    </recommendedName>
</protein>
<organism evidence="11 12">
    <name type="scientific">Rhynocoris fuscipes</name>
    <dbReference type="NCBI Taxonomy" id="488301"/>
    <lineage>
        <taxon>Eukaryota</taxon>
        <taxon>Metazoa</taxon>
        <taxon>Ecdysozoa</taxon>
        <taxon>Arthropoda</taxon>
        <taxon>Hexapoda</taxon>
        <taxon>Insecta</taxon>
        <taxon>Pterygota</taxon>
        <taxon>Neoptera</taxon>
        <taxon>Paraneoptera</taxon>
        <taxon>Hemiptera</taxon>
        <taxon>Heteroptera</taxon>
        <taxon>Panheteroptera</taxon>
        <taxon>Cimicomorpha</taxon>
        <taxon>Reduviidae</taxon>
        <taxon>Harpactorinae</taxon>
        <taxon>Harpactorini</taxon>
        <taxon>Rhynocoris</taxon>
    </lineage>
</organism>
<evidence type="ECO:0000313" key="11">
    <source>
        <dbReference type="EMBL" id="KAK9512989.1"/>
    </source>
</evidence>
<sequence>MNSVKILFRRFSNSVPLRKEIEFSAGTAGGHGGGSKFWKNVSLFLGIPAVGLCMLNAYLGHSQSEVHRPEFVKYEYLRMRTKKFPWGDGNHSLIHNPHTNALPDGYEDDHH</sequence>
<dbReference type="AlphaFoldDB" id="A0AAW1DPV7"/>
<keyword evidence="12" id="KW-1185">Reference proteome</keyword>
<dbReference type="GO" id="GO:0005743">
    <property type="term" value="C:mitochondrial inner membrane"/>
    <property type="evidence" value="ECO:0007669"/>
    <property type="project" value="UniProtKB-SubCell"/>
</dbReference>
<proteinExistence type="inferred from homology"/>
<dbReference type="Pfam" id="PF02046">
    <property type="entry name" value="COX6A"/>
    <property type="match status" value="1"/>
</dbReference>
<evidence type="ECO:0008006" key="13">
    <source>
        <dbReference type="Google" id="ProtNLM"/>
    </source>
</evidence>
<keyword evidence="5" id="KW-0999">Mitochondrion inner membrane</keyword>
<dbReference type="PANTHER" id="PTHR11504">
    <property type="entry name" value="CYTOCHROME C OXIDASE POLYPEPTIDE VIA"/>
    <property type="match status" value="1"/>
</dbReference>
<evidence type="ECO:0000256" key="5">
    <source>
        <dbReference type="ARBA" id="ARBA00022792"/>
    </source>
</evidence>
<evidence type="ECO:0000256" key="9">
    <source>
        <dbReference type="ARBA" id="ARBA00023136"/>
    </source>
</evidence>
<accession>A0AAW1DPV7</accession>
<comment type="similarity">
    <text evidence="3 10">Belongs to the cytochrome c oxidase subunit 6A family.</text>
</comment>
<name>A0AAW1DPV7_9HEMI</name>
<dbReference type="PANTHER" id="PTHR11504:SF0">
    <property type="entry name" value="CYTOCHROME C OXIDASE SUBUNIT"/>
    <property type="match status" value="1"/>
</dbReference>